<evidence type="ECO:0000256" key="6">
    <source>
        <dbReference type="ARBA" id="ARBA00022692"/>
    </source>
</evidence>
<organism evidence="17 18">
    <name type="scientific">Biomaibacter acetigenes</name>
    <dbReference type="NCBI Taxonomy" id="2316383"/>
    <lineage>
        <taxon>Bacteria</taxon>
        <taxon>Bacillati</taxon>
        <taxon>Bacillota</taxon>
        <taxon>Clostridia</taxon>
        <taxon>Thermosediminibacterales</taxon>
        <taxon>Tepidanaerobacteraceae</taxon>
        <taxon>Biomaibacter</taxon>
    </lineage>
</organism>
<dbReference type="PANTHER" id="PTHR43294:SF21">
    <property type="entry name" value="CATION TRANSPORTING ATPASE"/>
    <property type="match status" value="1"/>
</dbReference>
<evidence type="ECO:0000256" key="9">
    <source>
        <dbReference type="ARBA" id="ARBA00022840"/>
    </source>
</evidence>
<dbReference type="Gene3D" id="3.40.50.1000">
    <property type="entry name" value="HAD superfamily/HAD-like"/>
    <property type="match status" value="1"/>
</dbReference>
<dbReference type="KEGG" id="bacg:D2962_05845"/>
<keyword evidence="11" id="KW-1278">Translocase</keyword>
<feature type="transmembrane region" description="Helical" evidence="15">
    <location>
        <begin position="765"/>
        <end position="786"/>
    </location>
</feature>
<keyword evidence="6 15" id="KW-0812">Transmembrane</keyword>
<evidence type="ECO:0000256" key="2">
    <source>
        <dbReference type="ARBA" id="ARBA00005675"/>
    </source>
</evidence>
<dbReference type="FunFam" id="2.70.150.10:FF:000016">
    <property type="entry name" value="Calcium-transporting P-type ATPase putative"/>
    <property type="match status" value="1"/>
</dbReference>
<dbReference type="SMART" id="SM00831">
    <property type="entry name" value="Cation_ATPase_N"/>
    <property type="match status" value="1"/>
</dbReference>
<keyword evidence="5" id="KW-0406">Ion transport</keyword>
<reference evidence="17 18" key="1">
    <citation type="submission" date="2018-10" db="EMBL/GenBank/DDBJ databases">
        <authorList>
            <person name="Zhang X."/>
        </authorList>
    </citation>
    <scope>NUCLEOTIDE SEQUENCE [LARGE SCALE GENOMIC DNA]</scope>
    <source>
        <strain evidence="17 18">SK-G1</strain>
    </source>
</reference>
<feature type="domain" description="Cation-transporting P-type ATPase N-terminal" evidence="16">
    <location>
        <begin position="2"/>
        <end position="65"/>
    </location>
</feature>
<dbReference type="InterPro" id="IPR006068">
    <property type="entry name" value="ATPase_P-typ_cation-transptr_C"/>
</dbReference>
<dbReference type="GO" id="GO:0140352">
    <property type="term" value="P:export from cell"/>
    <property type="evidence" value="ECO:0007669"/>
    <property type="project" value="UniProtKB-ARBA"/>
</dbReference>
<keyword evidence="9" id="KW-0067">ATP-binding</keyword>
<keyword evidence="4" id="KW-1003">Cell membrane</keyword>
<dbReference type="SUPFAM" id="SSF81665">
    <property type="entry name" value="Calcium ATPase, transmembrane domain M"/>
    <property type="match status" value="1"/>
</dbReference>
<dbReference type="Pfam" id="PF13246">
    <property type="entry name" value="Cation_ATPase"/>
    <property type="match status" value="1"/>
</dbReference>
<dbReference type="FunFam" id="3.40.50.1000:FF:000001">
    <property type="entry name" value="Phospholipid-transporting ATPase IC"/>
    <property type="match status" value="1"/>
</dbReference>
<evidence type="ECO:0000313" key="18">
    <source>
        <dbReference type="Proteomes" id="UP000280960"/>
    </source>
</evidence>
<dbReference type="CDD" id="cd02089">
    <property type="entry name" value="P-type_ATPase_Ca_prok"/>
    <property type="match status" value="1"/>
</dbReference>
<keyword evidence="18" id="KW-1185">Reference proteome</keyword>
<dbReference type="InterPro" id="IPR001757">
    <property type="entry name" value="P_typ_ATPase"/>
</dbReference>
<dbReference type="PANTHER" id="PTHR43294">
    <property type="entry name" value="SODIUM/POTASSIUM-TRANSPORTING ATPASE SUBUNIT ALPHA"/>
    <property type="match status" value="1"/>
</dbReference>
<feature type="transmembrane region" description="Helical" evidence="15">
    <location>
        <begin position="792"/>
        <end position="811"/>
    </location>
</feature>
<dbReference type="Gene3D" id="1.20.1110.10">
    <property type="entry name" value="Calcium-transporting ATPase, transmembrane domain"/>
    <property type="match status" value="1"/>
</dbReference>
<feature type="transmembrane region" description="Helical" evidence="15">
    <location>
        <begin position="258"/>
        <end position="284"/>
    </location>
</feature>
<dbReference type="InterPro" id="IPR059000">
    <property type="entry name" value="ATPase_P-type_domA"/>
</dbReference>
<comment type="similarity">
    <text evidence="2">Belongs to the cation transport ATPase (P-type) (TC 3.A.3) family. Type IIA subfamily.</text>
</comment>
<dbReference type="SFLD" id="SFLDS00003">
    <property type="entry name" value="Haloacid_Dehalogenase"/>
    <property type="match status" value="1"/>
</dbReference>
<dbReference type="GO" id="GO:0016887">
    <property type="term" value="F:ATP hydrolysis activity"/>
    <property type="evidence" value="ECO:0007669"/>
    <property type="project" value="InterPro"/>
</dbReference>
<evidence type="ECO:0000256" key="7">
    <source>
        <dbReference type="ARBA" id="ARBA00022723"/>
    </source>
</evidence>
<dbReference type="GO" id="GO:0046872">
    <property type="term" value="F:metal ion binding"/>
    <property type="evidence" value="ECO:0007669"/>
    <property type="project" value="UniProtKB-KW"/>
</dbReference>
<dbReference type="EC" id="7.2.2.10" evidence="3"/>
<evidence type="ECO:0000256" key="11">
    <source>
        <dbReference type="ARBA" id="ARBA00022967"/>
    </source>
</evidence>
<dbReference type="InterPro" id="IPR008250">
    <property type="entry name" value="ATPase_P-typ_transduc_dom_A_sf"/>
</dbReference>
<dbReference type="Proteomes" id="UP000280960">
    <property type="component" value="Chromosome"/>
</dbReference>
<feature type="transmembrane region" description="Helical" evidence="15">
    <location>
        <begin position="233"/>
        <end position="252"/>
    </location>
</feature>
<accession>A0A3G2R493</accession>
<keyword evidence="10" id="KW-0460">Magnesium</keyword>
<dbReference type="SUPFAM" id="SSF56784">
    <property type="entry name" value="HAD-like"/>
    <property type="match status" value="1"/>
</dbReference>
<dbReference type="RefSeq" id="WP_122014442.1">
    <property type="nucleotide sequence ID" value="NZ_CP033169.1"/>
</dbReference>
<dbReference type="FunFam" id="1.20.1110.10:FF:000065">
    <property type="entry name" value="Sarcoplasmic/endoplasmic reticulum calcium ATPase 1"/>
    <property type="match status" value="1"/>
</dbReference>
<dbReference type="Gene3D" id="2.70.150.10">
    <property type="entry name" value="Calcium-transporting ATPase, cytoplasmic transduction domain A"/>
    <property type="match status" value="1"/>
</dbReference>
<dbReference type="InterPro" id="IPR018303">
    <property type="entry name" value="ATPase_P-typ_P_site"/>
</dbReference>
<feature type="transmembrane region" description="Helical" evidence="15">
    <location>
        <begin position="831"/>
        <end position="850"/>
    </location>
</feature>
<keyword evidence="7" id="KW-0479">Metal-binding</keyword>
<dbReference type="GO" id="GO:0005388">
    <property type="term" value="F:P-type calcium transporter activity"/>
    <property type="evidence" value="ECO:0007669"/>
    <property type="project" value="UniProtKB-EC"/>
</dbReference>
<comment type="catalytic activity">
    <reaction evidence="14">
        <text>Ca(2+)(in) + ATP + H2O = Ca(2+)(out) + ADP + phosphate + H(+)</text>
        <dbReference type="Rhea" id="RHEA:18105"/>
        <dbReference type="ChEBI" id="CHEBI:15377"/>
        <dbReference type="ChEBI" id="CHEBI:15378"/>
        <dbReference type="ChEBI" id="CHEBI:29108"/>
        <dbReference type="ChEBI" id="CHEBI:30616"/>
        <dbReference type="ChEBI" id="CHEBI:43474"/>
        <dbReference type="ChEBI" id="CHEBI:456216"/>
        <dbReference type="EC" id="7.2.2.10"/>
    </reaction>
</comment>
<dbReference type="SFLD" id="SFLDF00027">
    <property type="entry name" value="p-type_atpase"/>
    <property type="match status" value="1"/>
</dbReference>
<evidence type="ECO:0000256" key="10">
    <source>
        <dbReference type="ARBA" id="ARBA00022842"/>
    </source>
</evidence>
<name>A0A3G2R493_9FIRM</name>
<evidence type="ECO:0000256" key="14">
    <source>
        <dbReference type="ARBA" id="ARBA00048694"/>
    </source>
</evidence>
<evidence type="ECO:0000256" key="5">
    <source>
        <dbReference type="ARBA" id="ARBA00022568"/>
    </source>
</evidence>
<dbReference type="InterPro" id="IPR023298">
    <property type="entry name" value="ATPase_P-typ_TM_dom_sf"/>
</dbReference>
<proteinExistence type="inferred from homology"/>
<evidence type="ECO:0000313" key="17">
    <source>
        <dbReference type="EMBL" id="AYO30199.1"/>
    </source>
</evidence>
<dbReference type="SUPFAM" id="SSF81660">
    <property type="entry name" value="Metal cation-transporting ATPase, ATP-binding domain N"/>
    <property type="match status" value="1"/>
</dbReference>
<evidence type="ECO:0000256" key="4">
    <source>
        <dbReference type="ARBA" id="ARBA00022475"/>
    </source>
</evidence>
<protein>
    <recommendedName>
        <fullName evidence="3">P-type Ca(2+) transporter</fullName>
        <ecNumber evidence="3">7.2.2.10</ecNumber>
    </recommendedName>
</protein>
<keyword evidence="12 15" id="KW-1133">Transmembrane helix</keyword>
<dbReference type="SFLD" id="SFLDG00002">
    <property type="entry name" value="C1.7:_P-type_atpase_like"/>
    <property type="match status" value="1"/>
</dbReference>
<dbReference type="Pfam" id="PF00689">
    <property type="entry name" value="Cation_ATPase_C"/>
    <property type="match status" value="1"/>
</dbReference>
<comment type="subcellular location">
    <subcellularLocation>
        <location evidence="1">Cell membrane</location>
        <topology evidence="1">Multi-pass membrane protein</topology>
    </subcellularLocation>
</comment>
<evidence type="ECO:0000256" key="13">
    <source>
        <dbReference type="ARBA" id="ARBA00023136"/>
    </source>
</evidence>
<gene>
    <name evidence="17" type="ORF">D2962_05845</name>
</gene>
<sequence length="878" mass="96146">MEYFGTDLHKGLSSREIPLKKKLFGENQIQEVKKISPLSIFIAQFTDFITLVLIGAMAISAYLGEVADAIAITAIVIINGFLGFIQEYRTEKSLQALRELAAPTAKVLRDGEIKVVPAKDVVPGDIVLLESGDRVPADGELIEAEGFSIDESILTGESVPVEKSTKPGEEAEMKIHRRNLAFMGTLVVSGRGRMLVTETGMGTEMGKIAGMMGKIEDEETPLQQRLDVLGKQLVTASLFICATVSILGIIRGEKAYDMFLFGVSLAVAAIPEGLPAIVTVVLTLGVQRMIRKNAVIRKLPAVETLGCATVICSDKTGTLTENRMTVRKIYINGKTLMVTGTGYNSEGDFISSEGRLFKKPEGELKRLLEIGASCNNAVISRQKGGLFGDFIKTRELAPSGDPTEVAILVAALKGGVQKENVDSTYRRIREIPFDSNRKRMSVVVKNHRGEIFLFSKGAPDVVLSLCTRIEKDGQVRQLFKKDEDEILTINEDMGREALRVLAFAYKKLTIQEMDDKDPEHGLVFLGLMGMIDPPRPEAIEAVQKCFSAGIRPVMITGDHKATAWAVARELKMITKDSKILTGRELDDMSEPEFTKCVDDVAVYARVTPRHKLKIVKALKKKGHVVAMTGDGVNDAPAVKEADIGVSMGISGTDVTKEASSMILLDDNFASIVAAVEEGRIIYDNIRKFIRYLLSCNIGEVLTMIWTSALGLPLPLLPIQILWMNLVTDGLPAMALGMDPPERDVMNRKPRSKGENVFSGGLAKRIIYRGVLISVATVAAFILTGLYSKGDLILSRTASFSTLVLAQLIFVFECRTERRGIWEQNPFSNIYLTLAALLSAGMLLMVIYVPFFQPIFHTIPPDRNLWMLIVALAGLSAVV</sequence>
<dbReference type="GO" id="GO:0005524">
    <property type="term" value="F:ATP binding"/>
    <property type="evidence" value="ECO:0007669"/>
    <property type="project" value="UniProtKB-KW"/>
</dbReference>
<feature type="transmembrane region" description="Helical" evidence="15">
    <location>
        <begin position="688"/>
        <end position="708"/>
    </location>
</feature>
<dbReference type="AlphaFoldDB" id="A0A3G2R493"/>
<dbReference type="PRINTS" id="PR00119">
    <property type="entry name" value="CATATPASE"/>
</dbReference>
<evidence type="ECO:0000256" key="1">
    <source>
        <dbReference type="ARBA" id="ARBA00004651"/>
    </source>
</evidence>
<dbReference type="InterPro" id="IPR023214">
    <property type="entry name" value="HAD_sf"/>
</dbReference>
<dbReference type="Gene3D" id="3.40.1110.10">
    <property type="entry name" value="Calcium-transporting ATPase, cytoplasmic domain N"/>
    <property type="match status" value="1"/>
</dbReference>
<feature type="transmembrane region" description="Helical" evidence="15">
    <location>
        <begin position="69"/>
        <end position="85"/>
    </location>
</feature>
<keyword evidence="8" id="KW-0547">Nucleotide-binding</keyword>
<dbReference type="Pfam" id="PF00690">
    <property type="entry name" value="Cation_ATPase_N"/>
    <property type="match status" value="1"/>
</dbReference>
<dbReference type="FunFam" id="3.40.50.1000:FF:000028">
    <property type="entry name" value="Calcium-transporting P-type ATPase, putative"/>
    <property type="match status" value="1"/>
</dbReference>
<dbReference type="Pfam" id="PF00122">
    <property type="entry name" value="E1-E2_ATPase"/>
    <property type="match status" value="1"/>
</dbReference>
<dbReference type="InterPro" id="IPR044492">
    <property type="entry name" value="P_typ_ATPase_HD_dom"/>
</dbReference>
<dbReference type="PRINTS" id="PR00121">
    <property type="entry name" value="NAKATPASE"/>
</dbReference>
<dbReference type="NCBIfam" id="TIGR01494">
    <property type="entry name" value="ATPase_P-type"/>
    <property type="match status" value="3"/>
</dbReference>
<evidence type="ECO:0000256" key="15">
    <source>
        <dbReference type="SAM" id="Phobius"/>
    </source>
</evidence>
<keyword evidence="5" id="KW-0109">Calcium transport</keyword>
<dbReference type="InterPro" id="IPR036412">
    <property type="entry name" value="HAD-like_sf"/>
</dbReference>
<evidence type="ECO:0000259" key="16">
    <source>
        <dbReference type="SMART" id="SM00831"/>
    </source>
</evidence>
<evidence type="ECO:0000256" key="12">
    <source>
        <dbReference type="ARBA" id="ARBA00022989"/>
    </source>
</evidence>
<dbReference type="EMBL" id="CP033169">
    <property type="protein sequence ID" value="AYO30199.1"/>
    <property type="molecule type" value="Genomic_DNA"/>
</dbReference>
<keyword evidence="5" id="KW-0813">Transport</keyword>
<keyword evidence="5" id="KW-0106">Calcium</keyword>
<feature type="transmembrane region" description="Helical" evidence="15">
    <location>
        <begin position="720"/>
        <end position="737"/>
    </location>
</feature>
<feature type="transmembrane region" description="Helical" evidence="15">
    <location>
        <begin position="38"/>
        <end position="63"/>
    </location>
</feature>
<dbReference type="GO" id="GO:0005886">
    <property type="term" value="C:plasma membrane"/>
    <property type="evidence" value="ECO:0007669"/>
    <property type="project" value="UniProtKB-SubCell"/>
</dbReference>
<dbReference type="SUPFAM" id="SSF81653">
    <property type="entry name" value="Calcium ATPase, transduction domain A"/>
    <property type="match status" value="1"/>
</dbReference>
<keyword evidence="13 15" id="KW-0472">Membrane</keyword>
<dbReference type="InterPro" id="IPR023299">
    <property type="entry name" value="ATPase_P-typ_cyto_dom_N"/>
</dbReference>
<evidence type="ECO:0000256" key="8">
    <source>
        <dbReference type="ARBA" id="ARBA00022741"/>
    </source>
</evidence>
<dbReference type="InterPro" id="IPR004014">
    <property type="entry name" value="ATPase_P-typ_cation-transptr_N"/>
</dbReference>
<evidence type="ECO:0000256" key="3">
    <source>
        <dbReference type="ARBA" id="ARBA00012790"/>
    </source>
</evidence>
<dbReference type="PROSITE" id="PS00154">
    <property type="entry name" value="ATPASE_E1_E2"/>
    <property type="match status" value="1"/>
</dbReference>
<dbReference type="InterPro" id="IPR050510">
    <property type="entry name" value="Cation_transp_ATPase_P-type"/>
</dbReference>